<gene>
    <name evidence="1" type="ORF">CTEST_01775</name>
</gene>
<dbReference type="InterPro" id="IPR027417">
    <property type="entry name" value="P-loop_NTPase"/>
</dbReference>
<dbReference type="EMBL" id="CP011545">
    <property type="protein sequence ID" value="AKK07814.1"/>
    <property type="molecule type" value="Genomic_DNA"/>
</dbReference>
<accession>A0A0G3H337</accession>
<keyword evidence="2" id="KW-1185">Reference proteome</keyword>
<dbReference type="PATRIC" id="fig|136857.5.peg.350"/>
<dbReference type="KEGG" id="cted:CTEST_01775"/>
<proteinExistence type="predicted"/>
<name>A0A0G3H337_9CORY</name>
<evidence type="ECO:0000313" key="2">
    <source>
        <dbReference type="Proteomes" id="UP000035540"/>
    </source>
</evidence>
<reference evidence="2" key="2">
    <citation type="submission" date="2015-05" db="EMBL/GenBank/DDBJ databases">
        <title>Complete genome sequence of Corynebacterium testudinoris DSM 44614, recovered from necrotic lesions in the mouth of a tortoise.</title>
        <authorList>
            <person name="Ruckert C."/>
            <person name="Albersmeier A."/>
            <person name="Winkler A."/>
            <person name="Tauch A."/>
        </authorList>
    </citation>
    <scope>NUCLEOTIDE SEQUENCE [LARGE SCALE GENOMIC DNA]</scope>
    <source>
        <strain evidence="2">DSM 44614</strain>
    </source>
</reference>
<evidence type="ECO:0000313" key="1">
    <source>
        <dbReference type="EMBL" id="AKK07814.1"/>
    </source>
</evidence>
<protein>
    <submittedName>
        <fullName evidence="1">AAA domain</fullName>
    </submittedName>
</protein>
<dbReference type="Proteomes" id="UP000035540">
    <property type="component" value="Chromosome"/>
</dbReference>
<reference evidence="1 2" key="1">
    <citation type="journal article" date="2015" name="Genome Announc.">
        <title>Complete Genome Sequence of the Type Strain Corynebacterium testudinoris DSM 44614, Recovered from Necrotic Lesions in the Mouth of a Tortoise.</title>
        <authorList>
            <person name="Ruckert C."/>
            <person name="Kriete M."/>
            <person name="Jaenicke S."/>
            <person name="Winkler A."/>
            <person name="Tauch A."/>
        </authorList>
    </citation>
    <scope>NUCLEOTIDE SEQUENCE [LARGE SCALE GENOMIC DNA]</scope>
    <source>
        <strain evidence="1 2">DSM 44614</strain>
    </source>
</reference>
<dbReference type="SUPFAM" id="SSF52540">
    <property type="entry name" value="P-loop containing nucleoside triphosphate hydrolases"/>
    <property type="match status" value="1"/>
</dbReference>
<dbReference type="Gene3D" id="3.40.50.300">
    <property type="entry name" value="P-loop containing nucleotide triphosphate hydrolases"/>
    <property type="match status" value="1"/>
</dbReference>
<sequence>MLTRLSLPPRAVLAIDGHGASGKTTLARQLATKHGAACVVGTDDLAWHHSFFDWADLLIDAILIPYRAGHAVSYRPPGWVTMDRAGSIEVPADTQLLIVEGTGAGRLEAAEYVDALIWVDVDLDVARERGLARDVDSGVNGTREEAERFWDEWMAEEIPFLNQHRPWDRADLIVGR</sequence>
<dbReference type="OrthoDB" id="3237545at2"/>
<dbReference type="RefSeq" id="WP_047252276.1">
    <property type="nucleotide sequence ID" value="NZ_CP011545.1"/>
</dbReference>
<organism evidence="1 2">
    <name type="scientific">Corynebacterium testudinoris</name>
    <dbReference type="NCBI Taxonomy" id="136857"/>
    <lineage>
        <taxon>Bacteria</taxon>
        <taxon>Bacillati</taxon>
        <taxon>Actinomycetota</taxon>
        <taxon>Actinomycetes</taxon>
        <taxon>Mycobacteriales</taxon>
        <taxon>Corynebacteriaceae</taxon>
        <taxon>Corynebacterium</taxon>
    </lineage>
</organism>
<dbReference type="AlphaFoldDB" id="A0A0G3H337"/>
<dbReference type="STRING" id="136857.CTEST_01775"/>